<evidence type="ECO:0000259" key="10">
    <source>
        <dbReference type="Pfam" id="PF14535"/>
    </source>
</evidence>
<evidence type="ECO:0000259" key="9">
    <source>
        <dbReference type="Pfam" id="PF00501"/>
    </source>
</evidence>
<dbReference type="InterPro" id="IPR000873">
    <property type="entry name" value="AMP-dep_synth/lig_dom"/>
</dbReference>
<evidence type="ECO:0000256" key="4">
    <source>
        <dbReference type="ARBA" id="ARBA00060591"/>
    </source>
</evidence>
<dbReference type="Gene3D" id="3.30.300.30">
    <property type="match status" value="1"/>
</dbReference>
<evidence type="ECO:0000256" key="3">
    <source>
        <dbReference type="ARBA" id="ARBA00022741"/>
    </source>
</evidence>
<dbReference type="InterPro" id="IPR011880">
    <property type="entry name" value="PA_CoA_ligase"/>
</dbReference>
<evidence type="ECO:0000313" key="13">
    <source>
        <dbReference type="Proteomes" id="UP000636394"/>
    </source>
</evidence>
<reference evidence="12" key="2">
    <citation type="submission" date="2021-04" db="EMBL/GenBank/DDBJ databases">
        <title>Novel species in family Eggerthellaceae.</title>
        <authorList>
            <person name="Zhang G."/>
        </authorList>
    </citation>
    <scope>NUCLEOTIDE SEQUENCE</scope>
    <source>
        <strain evidence="12">Zg-886</strain>
    </source>
</reference>
<keyword evidence="2 12" id="KW-0436">Ligase</keyword>
<dbReference type="PANTHER" id="PTHR43845:SF1">
    <property type="entry name" value="BLR5969 PROTEIN"/>
    <property type="match status" value="1"/>
</dbReference>
<evidence type="ECO:0000256" key="1">
    <source>
        <dbReference type="ARBA" id="ARBA00011245"/>
    </source>
</evidence>
<dbReference type="PIRSF" id="PIRSF006444">
    <property type="entry name" value="PaaK"/>
    <property type="match status" value="1"/>
</dbReference>
<evidence type="ECO:0000313" key="11">
    <source>
        <dbReference type="EMBL" id="NHM13772.1"/>
    </source>
</evidence>
<evidence type="ECO:0000313" key="14">
    <source>
        <dbReference type="Proteomes" id="UP000671910"/>
    </source>
</evidence>
<dbReference type="CDD" id="cd05913">
    <property type="entry name" value="PaaK"/>
    <property type="match status" value="1"/>
</dbReference>
<dbReference type="EMBL" id="CP072829">
    <property type="protein sequence ID" value="QTU83636.1"/>
    <property type="molecule type" value="Genomic_DNA"/>
</dbReference>
<gene>
    <name evidence="11" type="ORF">GMI68_03115</name>
    <name evidence="12" type="ORF">J7S26_04335</name>
</gene>
<protein>
    <recommendedName>
        <fullName evidence="7">Phenylacetate-coenzyme A ligase</fullName>
        <ecNumber evidence="6">6.2.1.30</ecNumber>
    </recommendedName>
    <alternativeName>
        <fullName evidence="8">Phenylacetyl-CoA ligase</fullName>
    </alternativeName>
</protein>
<feature type="domain" description="AMP-dependent ligase C-terminal" evidence="10">
    <location>
        <begin position="383"/>
        <end position="479"/>
    </location>
</feature>
<dbReference type="KEGG" id="ebz:J7S26_04335"/>
<dbReference type="SUPFAM" id="SSF56801">
    <property type="entry name" value="Acetyl-CoA synthetase-like"/>
    <property type="match status" value="1"/>
</dbReference>
<reference evidence="11 13" key="1">
    <citation type="submission" date="2019-11" db="EMBL/GenBank/DDBJ databases">
        <title>Eggerthellaceae novel genus isolated from the rectal contents of marmort.</title>
        <authorList>
            <person name="Zhang G."/>
        </authorList>
    </citation>
    <scope>NUCLEOTIDE SEQUENCE [LARGE SCALE GENOMIC DNA]</scope>
    <source>
        <strain evidence="11">Zg-886</strain>
        <strain evidence="13">zg-886</strain>
    </source>
</reference>
<dbReference type="InterPro" id="IPR028154">
    <property type="entry name" value="AMP-dep_Lig_C"/>
</dbReference>
<dbReference type="GO" id="GO:0000166">
    <property type="term" value="F:nucleotide binding"/>
    <property type="evidence" value="ECO:0007669"/>
    <property type="project" value="UniProtKB-KW"/>
</dbReference>
<proteinExistence type="inferred from homology"/>
<dbReference type="GO" id="GO:0010124">
    <property type="term" value="P:phenylacetate catabolic process"/>
    <property type="evidence" value="ECO:0007669"/>
    <property type="project" value="InterPro"/>
</dbReference>
<dbReference type="Gene3D" id="3.40.50.12780">
    <property type="entry name" value="N-terminal domain of ligase-like"/>
    <property type="match status" value="1"/>
</dbReference>
<dbReference type="EMBL" id="WPCR01000003">
    <property type="protein sequence ID" value="NHM13772.1"/>
    <property type="molecule type" value="Genomic_DNA"/>
</dbReference>
<feature type="domain" description="AMP-dependent synthetase/ligase" evidence="9">
    <location>
        <begin position="131"/>
        <end position="333"/>
    </location>
</feature>
<comment type="subunit">
    <text evidence="1">Monomer.</text>
</comment>
<dbReference type="Proteomes" id="UP000636394">
    <property type="component" value="Unassembled WGS sequence"/>
</dbReference>
<dbReference type="AlphaFoldDB" id="A0A9E6MP46"/>
<dbReference type="InterPro" id="IPR042099">
    <property type="entry name" value="ANL_N_sf"/>
</dbReference>
<evidence type="ECO:0000256" key="8">
    <source>
        <dbReference type="ARBA" id="ARBA00075111"/>
    </source>
</evidence>
<keyword evidence="3" id="KW-0547">Nucleotide-binding</keyword>
<dbReference type="PANTHER" id="PTHR43845">
    <property type="entry name" value="BLR5969 PROTEIN"/>
    <property type="match status" value="1"/>
</dbReference>
<dbReference type="InterPro" id="IPR045851">
    <property type="entry name" value="AMP-bd_C_sf"/>
</dbReference>
<sequence length="481" mass="53894">MPKSFWPTRRSRRCPRPILRRWNANRRRAVIDKQEALKALRTQDYSFFPIHNPAVECASRERIRAIQLAKLIEQVAWTYERVPWYREKMDAMGVSPADIKTLDDVRKLPFTDKSALRDTFPYGLFAVPLDEVVELHASSGTTGKPIVVGYNAHDMDMWADCIARLVQMAGVVPSDRAQMAFGYGMFTGGFGLHYGLQSLGCMMIPAGSGNTERHIAMIEDYGTTVLIATPSYALHVCEVGEQIGYDWSKSPLRVGLFGGEPCPPNLKEEIESRMHIICTDNYGLTEVMGPGVSGECLASRDMQHIAEDHFLWEVVDPETGEPVPDGEMGELVLTPLGKQAIPVLRYRTHDLTRVTTEPCACGRTTARMQKVRSRCDDMLIIRGTNVFPSQIEDVLAGIEGLTPHYRIVVDNETGLDRLTLHVELKPEAFSDSFEQMDAFRASIAEKLKSVLLVGVIVRLVEPGGIERSFGKTKHVEDKRRS</sequence>
<organism evidence="12 14">
    <name type="scientific">Xiamenia xianingshaonis</name>
    <dbReference type="NCBI Taxonomy" id="2682776"/>
    <lineage>
        <taxon>Bacteria</taxon>
        <taxon>Bacillati</taxon>
        <taxon>Actinomycetota</taxon>
        <taxon>Coriobacteriia</taxon>
        <taxon>Eggerthellales</taxon>
        <taxon>Eggerthellaceae</taxon>
        <taxon>Xiamenia</taxon>
    </lineage>
</organism>
<accession>A0A9E6MP46</accession>
<comment type="similarity">
    <text evidence="5">Belongs to the phenylacetyl-CoA ligase family.</text>
</comment>
<dbReference type="Proteomes" id="UP000671910">
    <property type="component" value="Chromosome"/>
</dbReference>
<dbReference type="GO" id="GO:0047475">
    <property type="term" value="F:phenylacetate-CoA ligase activity"/>
    <property type="evidence" value="ECO:0007669"/>
    <property type="project" value="UniProtKB-EC"/>
</dbReference>
<evidence type="ECO:0000313" key="12">
    <source>
        <dbReference type="EMBL" id="QTU83636.1"/>
    </source>
</evidence>
<evidence type="ECO:0000256" key="2">
    <source>
        <dbReference type="ARBA" id="ARBA00022598"/>
    </source>
</evidence>
<name>A0A9E6MP46_9ACTN</name>
<keyword evidence="13" id="KW-1185">Reference proteome</keyword>
<dbReference type="Pfam" id="PF14535">
    <property type="entry name" value="AMP-binding_C_2"/>
    <property type="match status" value="1"/>
</dbReference>
<evidence type="ECO:0000256" key="6">
    <source>
        <dbReference type="ARBA" id="ARBA00066629"/>
    </source>
</evidence>
<dbReference type="FunFam" id="3.40.50.12780:FF:000016">
    <property type="entry name" value="Phenylacetate-coenzyme A ligase"/>
    <property type="match status" value="1"/>
</dbReference>
<evidence type="ECO:0000256" key="7">
    <source>
        <dbReference type="ARBA" id="ARBA00068695"/>
    </source>
</evidence>
<dbReference type="Pfam" id="PF00501">
    <property type="entry name" value="AMP-binding"/>
    <property type="match status" value="1"/>
</dbReference>
<dbReference type="EC" id="6.2.1.30" evidence="6"/>
<comment type="pathway">
    <text evidence="4">Aromatic compound metabolism; phenylacetate degradation.</text>
</comment>
<evidence type="ECO:0000256" key="5">
    <source>
        <dbReference type="ARBA" id="ARBA00061566"/>
    </source>
</evidence>